<protein>
    <recommendedName>
        <fullName evidence="1">Putative restriction endonuclease domain-containing protein</fullName>
    </recommendedName>
</protein>
<dbReference type="EMBL" id="AZHX01001210">
    <property type="protein sequence ID" value="ETX04479.1"/>
    <property type="molecule type" value="Genomic_DNA"/>
</dbReference>
<dbReference type="Gene3D" id="3.90.1570.10">
    <property type="entry name" value="tt1808, chain A"/>
    <property type="match status" value="1"/>
</dbReference>
<name>W4M2A7_9BACT</name>
<feature type="domain" description="Putative restriction endonuclease" evidence="1">
    <location>
        <begin position="42"/>
        <end position="204"/>
    </location>
</feature>
<dbReference type="Pfam" id="PF05685">
    <property type="entry name" value="Uma2"/>
    <property type="match status" value="1"/>
</dbReference>
<dbReference type="AlphaFoldDB" id="W4M2A7"/>
<evidence type="ECO:0000313" key="2">
    <source>
        <dbReference type="EMBL" id="ETX04479.1"/>
    </source>
</evidence>
<keyword evidence="3" id="KW-1185">Reference proteome</keyword>
<reference evidence="2 3" key="1">
    <citation type="journal article" date="2014" name="Nature">
        <title>An environmental bacterial taxon with a large and distinct metabolic repertoire.</title>
        <authorList>
            <person name="Wilson M.C."/>
            <person name="Mori T."/>
            <person name="Ruckert C."/>
            <person name="Uria A.R."/>
            <person name="Helf M.J."/>
            <person name="Takada K."/>
            <person name="Gernert C."/>
            <person name="Steffens U.A."/>
            <person name="Heycke N."/>
            <person name="Schmitt S."/>
            <person name="Rinke C."/>
            <person name="Helfrich E.J."/>
            <person name="Brachmann A.O."/>
            <person name="Gurgui C."/>
            <person name="Wakimoto T."/>
            <person name="Kracht M."/>
            <person name="Crusemann M."/>
            <person name="Hentschel U."/>
            <person name="Abe I."/>
            <person name="Matsunaga S."/>
            <person name="Kalinowski J."/>
            <person name="Takeyama H."/>
            <person name="Piel J."/>
        </authorList>
    </citation>
    <scope>NUCLEOTIDE SEQUENCE [LARGE SCALE GENOMIC DNA]</scope>
    <source>
        <strain evidence="3">TSY2</strain>
    </source>
</reference>
<dbReference type="PANTHER" id="PTHR34107:SF1">
    <property type="entry name" value="SLL0198 PROTEIN"/>
    <property type="match status" value="1"/>
</dbReference>
<comment type="caution">
    <text evidence="2">The sequence shown here is derived from an EMBL/GenBank/DDBJ whole genome shotgun (WGS) entry which is preliminary data.</text>
</comment>
<proteinExistence type="predicted"/>
<sequence length="217" mass="24279">MQAQLPGDWSLVDLQNHLGGIPLGRIRLFPPPGYATAQDVIDIQEQEDRLYELTDGILVEKTRGWYESLLAGLILTRLNVFLETHDLGLALGADGTLKILPGMVRIPDVSFIRWERLPAEPLPRRPVPERVPDLAVEVLSEGNTEAEMQGKLEMYFQAGVRLVWYIDPRTRSAKSYTSLTEVTLVDEHGVLDGSEVLPGFRLSLPQLFAIADRRKPG</sequence>
<dbReference type="InterPro" id="IPR008538">
    <property type="entry name" value="Uma2"/>
</dbReference>
<dbReference type="SUPFAM" id="SSF52980">
    <property type="entry name" value="Restriction endonuclease-like"/>
    <property type="match status" value="1"/>
</dbReference>
<organism evidence="2 3">
    <name type="scientific">Candidatus Entotheonella gemina</name>
    <dbReference type="NCBI Taxonomy" id="1429439"/>
    <lineage>
        <taxon>Bacteria</taxon>
        <taxon>Pseudomonadati</taxon>
        <taxon>Nitrospinota/Tectimicrobiota group</taxon>
        <taxon>Candidatus Tectimicrobiota</taxon>
        <taxon>Candidatus Entotheonellia</taxon>
        <taxon>Candidatus Entotheonellales</taxon>
        <taxon>Candidatus Entotheonellaceae</taxon>
        <taxon>Candidatus Entotheonella</taxon>
    </lineage>
</organism>
<accession>W4M2A7</accession>
<evidence type="ECO:0000259" key="1">
    <source>
        <dbReference type="Pfam" id="PF05685"/>
    </source>
</evidence>
<dbReference type="CDD" id="cd06260">
    <property type="entry name" value="DUF820-like"/>
    <property type="match status" value="1"/>
</dbReference>
<evidence type="ECO:0000313" key="3">
    <source>
        <dbReference type="Proteomes" id="UP000019140"/>
    </source>
</evidence>
<dbReference type="HOGENOM" id="CLU_076312_3_2_7"/>
<dbReference type="InterPro" id="IPR011335">
    <property type="entry name" value="Restrct_endonuc-II-like"/>
</dbReference>
<dbReference type="PANTHER" id="PTHR34107">
    <property type="entry name" value="SLL0198 PROTEIN-RELATED"/>
    <property type="match status" value="1"/>
</dbReference>
<dbReference type="Proteomes" id="UP000019140">
    <property type="component" value="Unassembled WGS sequence"/>
</dbReference>
<dbReference type="InterPro" id="IPR012296">
    <property type="entry name" value="Nuclease_put_TT1808"/>
</dbReference>
<gene>
    <name evidence="2" type="ORF">ETSY2_28565</name>
</gene>